<dbReference type="GeneTree" id="ENSGT00940000164225"/>
<comment type="similarity">
    <text evidence="1 4">Belongs to the peptidase C14A family.</text>
</comment>
<dbReference type="PROSITE" id="PS50208">
    <property type="entry name" value="CASPASE_P20"/>
    <property type="match status" value="1"/>
</dbReference>
<evidence type="ECO:0000256" key="2">
    <source>
        <dbReference type="ARBA" id="ARBA00022703"/>
    </source>
</evidence>
<evidence type="ECO:0000256" key="3">
    <source>
        <dbReference type="PIRSR" id="PIRSR038001-1"/>
    </source>
</evidence>
<dbReference type="Pfam" id="PF00656">
    <property type="entry name" value="Peptidase_C14"/>
    <property type="match status" value="2"/>
</dbReference>
<dbReference type="Proteomes" id="UP000694389">
    <property type="component" value="Unassembled WGS sequence"/>
</dbReference>
<dbReference type="CDD" id="cd00032">
    <property type="entry name" value="CASc"/>
    <property type="match status" value="1"/>
</dbReference>
<dbReference type="PRINTS" id="PR00376">
    <property type="entry name" value="IL1BCENZYME"/>
</dbReference>
<dbReference type="SUPFAM" id="SSF52129">
    <property type="entry name" value="Caspase-like"/>
    <property type="match status" value="1"/>
</dbReference>
<dbReference type="InterPro" id="IPR011029">
    <property type="entry name" value="DEATH-like_dom_sf"/>
</dbReference>
<dbReference type="InterPro" id="IPR029030">
    <property type="entry name" value="Caspase-like_dom_sf"/>
</dbReference>
<sequence length="374" mass="42101">MAARDTVRRNKTAIQMTLSADRILILNKVHEKDLITRREYINLKSINKEDVEGHVIELVDKIMNKGEDTCQAFLDLLQTDDEIKTTYPELQSLQLNNINFLPKPVQASSDEEYQLNSQPTGLCVIINNQNFTDMKQRSGTYRDAQSLAEVFSELGFRVLMCEDQTKHQMDQALRYFASLSDLSELQEFRVEEWSGNGFTDLQEAPKHGDAFICCILSHGKKGVVLGVDGNPLSIKQITRTFTATDQSALTGKPKVFLIQACQGGQIQKGVLLEDLQADDSHSQFIPEEADVLVAIATVEDYAAFRHSINGSWFVQSVCQQLKEGCPRGDDMTTILHRVNNDVAQKEGSSQPGALKQMPEVRFTLRKRLVLPHRN</sequence>
<dbReference type="PROSITE" id="PS50207">
    <property type="entry name" value="CASPASE_P10"/>
    <property type="match status" value="1"/>
</dbReference>
<dbReference type="PANTHER" id="PTHR48169">
    <property type="entry name" value="DED DOMAIN-CONTAINING PROTEIN"/>
    <property type="match status" value="1"/>
</dbReference>
<feature type="active site" evidence="3">
    <location>
        <position position="261"/>
    </location>
</feature>
<dbReference type="InterPro" id="IPR001309">
    <property type="entry name" value="Pept_C14_p20"/>
</dbReference>
<dbReference type="AlphaFoldDB" id="A0A8C4IIQ7"/>
<dbReference type="GO" id="GO:0051604">
    <property type="term" value="P:protein maturation"/>
    <property type="evidence" value="ECO:0007669"/>
    <property type="project" value="UniProtKB-ARBA"/>
</dbReference>
<dbReference type="Gene3D" id="3.40.50.1460">
    <property type="match status" value="1"/>
</dbReference>
<dbReference type="PROSITE" id="PS50209">
    <property type="entry name" value="CARD"/>
    <property type="match status" value="1"/>
</dbReference>
<dbReference type="GO" id="GO:0005737">
    <property type="term" value="C:cytoplasm"/>
    <property type="evidence" value="ECO:0007669"/>
    <property type="project" value="UniProtKB-ARBA"/>
</dbReference>
<dbReference type="InterPro" id="IPR015917">
    <property type="entry name" value="Pept_C14A"/>
</dbReference>
<keyword evidence="9" id="KW-1185">Reference proteome</keyword>
<feature type="domain" description="CARD" evidence="7">
    <location>
        <begin position="1"/>
        <end position="78"/>
    </location>
</feature>
<dbReference type="Ensembl" id="ENSDLAT00005060971.2">
    <property type="protein sequence ID" value="ENSDLAP00005057487.2"/>
    <property type="gene ID" value="ENSDLAG00005024370.2"/>
</dbReference>
<dbReference type="Gene3D" id="1.10.533.10">
    <property type="entry name" value="Death Domain, Fas"/>
    <property type="match status" value="1"/>
</dbReference>
<evidence type="ECO:0000256" key="4">
    <source>
        <dbReference type="RuleBase" id="RU003971"/>
    </source>
</evidence>
<evidence type="ECO:0000256" key="1">
    <source>
        <dbReference type="ARBA" id="ARBA00010134"/>
    </source>
</evidence>
<reference evidence="8" key="2">
    <citation type="submission" date="2025-09" db="UniProtKB">
        <authorList>
            <consortium name="Ensembl"/>
        </authorList>
    </citation>
    <scope>IDENTIFICATION</scope>
</reference>
<name>A0A8C4IIQ7_DICLA</name>
<dbReference type="PANTHER" id="PTHR48169:SF7">
    <property type="entry name" value="CASPASE 10"/>
    <property type="match status" value="1"/>
</dbReference>
<evidence type="ECO:0000259" key="7">
    <source>
        <dbReference type="PROSITE" id="PS50209"/>
    </source>
</evidence>
<proteinExistence type="inferred from homology"/>
<dbReference type="InterPro" id="IPR002138">
    <property type="entry name" value="Pept_C14_p10"/>
</dbReference>
<dbReference type="GO" id="GO:0006915">
    <property type="term" value="P:apoptotic process"/>
    <property type="evidence" value="ECO:0007669"/>
    <property type="project" value="UniProtKB-KW"/>
</dbReference>
<feature type="domain" description="Caspase family p20" evidence="6">
    <location>
        <begin position="119"/>
        <end position="265"/>
    </location>
</feature>
<evidence type="ECO:0008006" key="10">
    <source>
        <dbReference type="Google" id="ProtNLM"/>
    </source>
</evidence>
<organism evidence="8 9">
    <name type="scientific">Dicentrarchus labrax</name>
    <name type="common">European seabass</name>
    <name type="synonym">Morone labrax</name>
    <dbReference type="NCBI Taxonomy" id="13489"/>
    <lineage>
        <taxon>Eukaryota</taxon>
        <taxon>Metazoa</taxon>
        <taxon>Chordata</taxon>
        <taxon>Craniata</taxon>
        <taxon>Vertebrata</taxon>
        <taxon>Euteleostomi</taxon>
        <taxon>Actinopterygii</taxon>
        <taxon>Neopterygii</taxon>
        <taxon>Teleostei</taxon>
        <taxon>Neoteleostei</taxon>
        <taxon>Acanthomorphata</taxon>
        <taxon>Eupercaria</taxon>
        <taxon>Moronidae</taxon>
        <taxon>Dicentrarchus</taxon>
    </lineage>
</organism>
<dbReference type="InterPro" id="IPR033139">
    <property type="entry name" value="Caspase_cys_AS"/>
</dbReference>
<accession>A0A8C4IIQ7</accession>
<feature type="domain" description="Caspase family p10" evidence="5">
    <location>
        <begin position="285"/>
        <end position="372"/>
    </location>
</feature>
<dbReference type="SUPFAM" id="SSF47986">
    <property type="entry name" value="DEATH domain"/>
    <property type="match status" value="1"/>
</dbReference>
<dbReference type="CDD" id="cd01671">
    <property type="entry name" value="CARD"/>
    <property type="match status" value="1"/>
</dbReference>
<dbReference type="InterPro" id="IPR001315">
    <property type="entry name" value="CARD"/>
</dbReference>
<dbReference type="SMART" id="SM00115">
    <property type="entry name" value="CASc"/>
    <property type="match status" value="1"/>
</dbReference>
<evidence type="ECO:0000259" key="6">
    <source>
        <dbReference type="PROSITE" id="PS50208"/>
    </source>
</evidence>
<evidence type="ECO:0000313" key="8">
    <source>
        <dbReference type="Ensembl" id="ENSDLAP00005057487.2"/>
    </source>
</evidence>
<dbReference type="GO" id="GO:0042981">
    <property type="term" value="P:regulation of apoptotic process"/>
    <property type="evidence" value="ECO:0007669"/>
    <property type="project" value="InterPro"/>
</dbReference>
<dbReference type="PIRSF" id="PIRSF038001">
    <property type="entry name" value="Caspase_ICE"/>
    <property type="match status" value="1"/>
</dbReference>
<protein>
    <recommendedName>
        <fullName evidence="10">Caspase-8</fullName>
    </recommendedName>
</protein>
<dbReference type="InterPro" id="IPR011600">
    <property type="entry name" value="Pept_C14_caspase"/>
</dbReference>
<feature type="active site" evidence="3">
    <location>
        <position position="218"/>
    </location>
</feature>
<evidence type="ECO:0000259" key="5">
    <source>
        <dbReference type="PROSITE" id="PS50207"/>
    </source>
</evidence>
<dbReference type="GO" id="GO:0004197">
    <property type="term" value="F:cysteine-type endopeptidase activity"/>
    <property type="evidence" value="ECO:0007669"/>
    <property type="project" value="InterPro"/>
</dbReference>
<keyword evidence="2" id="KW-0053">Apoptosis</keyword>
<dbReference type="PROSITE" id="PS01122">
    <property type="entry name" value="CASPASE_CYS"/>
    <property type="match status" value="1"/>
</dbReference>
<dbReference type="GO" id="GO:0006508">
    <property type="term" value="P:proteolysis"/>
    <property type="evidence" value="ECO:0007669"/>
    <property type="project" value="InterPro"/>
</dbReference>
<evidence type="ECO:0000313" key="9">
    <source>
        <dbReference type="Proteomes" id="UP000694389"/>
    </source>
</evidence>
<reference evidence="8" key="1">
    <citation type="submission" date="2025-08" db="UniProtKB">
        <authorList>
            <consortium name="Ensembl"/>
        </authorList>
    </citation>
    <scope>IDENTIFICATION</scope>
</reference>